<proteinExistence type="predicted"/>
<organism evidence="1 2">
    <name type="scientific">Methylacidimicrobium tartarophylax</name>
    <dbReference type="NCBI Taxonomy" id="1041768"/>
    <lineage>
        <taxon>Bacteria</taxon>
        <taxon>Pseudomonadati</taxon>
        <taxon>Verrucomicrobiota</taxon>
        <taxon>Methylacidimicrobium</taxon>
    </lineage>
</organism>
<dbReference type="EMBL" id="CABFVA020000095">
    <property type="protein sequence ID" value="VVM07509.1"/>
    <property type="molecule type" value="Genomic_DNA"/>
</dbReference>
<gene>
    <name evidence="1" type="ORF">MAMT_01774</name>
</gene>
<keyword evidence="2" id="KW-1185">Reference proteome</keyword>
<reference evidence="1 2" key="1">
    <citation type="submission" date="2019-09" db="EMBL/GenBank/DDBJ databases">
        <authorList>
            <person name="Cremers G."/>
        </authorList>
    </citation>
    <scope>NUCLEOTIDE SEQUENCE [LARGE SCALE GENOMIC DNA]</scope>
    <source>
        <strain evidence="1">4A</strain>
    </source>
</reference>
<protein>
    <submittedName>
        <fullName evidence="1">Uncharacterized protein</fullName>
    </submittedName>
</protein>
<name>A0A5E6MHY1_9BACT</name>
<sequence length="60" mass="6686">MFAWNAELLPLCCKLVGCRAMEVQLTSELSVLSSGRDVPLDRNFLRVLPYSSHVIGQLHA</sequence>
<accession>A0A5E6MHY1</accession>
<evidence type="ECO:0000313" key="2">
    <source>
        <dbReference type="Proteomes" id="UP000334923"/>
    </source>
</evidence>
<evidence type="ECO:0000313" key="1">
    <source>
        <dbReference type="EMBL" id="VVM07509.1"/>
    </source>
</evidence>
<dbReference type="Proteomes" id="UP000334923">
    <property type="component" value="Unassembled WGS sequence"/>
</dbReference>
<dbReference type="AlphaFoldDB" id="A0A5E6MHY1"/>